<name>A0ABD2MLK5_9CUCU</name>
<dbReference type="Pfam" id="PF20146">
    <property type="entry name" value="NRF"/>
    <property type="match status" value="1"/>
</dbReference>
<evidence type="ECO:0000259" key="1">
    <source>
        <dbReference type="SMART" id="SM00703"/>
    </source>
</evidence>
<dbReference type="SMART" id="SM00703">
    <property type="entry name" value="NRF"/>
    <property type="match status" value="1"/>
</dbReference>
<evidence type="ECO:0000313" key="2">
    <source>
        <dbReference type="EMBL" id="KAL3267194.1"/>
    </source>
</evidence>
<keyword evidence="3" id="KW-1185">Reference proteome</keyword>
<dbReference type="Proteomes" id="UP001516400">
    <property type="component" value="Unassembled WGS sequence"/>
</dbReference>
<feature type="non-terminal residue" evidence="2">
    <location>
        <position position="154"/>
    </location>
</feature>
<organism evidence="2 3">
    <name type="scientific">Cryptolaemus montrouzieri</name>
    <dbReference type="NCBI Taxonomy" id="559131"/>
    <lineage>
        <taxon>Eukaryota</taxon>
        <taxon>Metazoa</taxon>
        <taxon>Ecdysozoa</taxon>
        <taxon>Arthropoda</taxon>
        <taxon>Hexapoda</taxon>
        <taxon>Insecta</taxon>
        <taxon>Pterygota</taxon>
        <taxon>Neoptera</taxon>
        <taxon>Endopterygota</taxon>
        <taxon>Coleoptera</taxon>
        <taxon>Polyphaga</taxon>
        <taxon>Cucujiformia</taxon>
        <taxon>Coccinelloidea</taxon>
        <taxon>Coccinellidae</taxon>
        <taxon>Scymninae</taxon>
        <taxon>Scymnini</taxon>
        <taxon>Cryptolaemus</taxon>
    </lineage>
</organism>
<comment type="caution">
    <text evidence="2">The sequence shown here is derived from an EMBL/GenBank/DDBJ whole genome shotgun (WGS) entry which is preliminary data.</text>
</comment>
<gene>
    <name evidence="2" type="ORF">HHI36_011330</name>
</gene>
<dbReference type="EMBL" id="JABFTP020000001">
    <property type="protein sequence ID" value="KAL3267194.1"/>
    <property type="molecule type" value="Genomic_DNA"/>
</dbReference>
<dbReference type="AlphaFoldDB" id="A0ABD2MLK5"/>
<feature type="domain" description="Nose resistant-to-fluoxetine protein N-terminal" evidence="1">
    <location>
        <begin position="50"/>
        <end position="147"/>
    </location>
</feature>
<reference evidence="2 3" key="1">
    <citation type="journal article" date="2021" name="BMC Biol.">
        <title>Horizontally acquired antibacterial genes associated with adaptive radiation of ladybird beetles.</title>
        <authorList>
            <person name="Li H.S."/>
            <person name="Tang X.F."/>
            <person name="Huang Y.H."/>
            <person name="Xu Z.Y."/>
            <person name="Chen M.L."/>
            <person name="Du X.Y."/>
            <person name="Qiu B.Y."/>
            <person name="Chen P.T."/>
            <person name="Zhang W."/>
            <person name="Slipinski A."/>
            <person name="Escalona H.E."/>
            <person name="Waterhouse R.M."/>
            <person name="Zwick A."/>
            <person name="Pang H."/>
        </authorList>
    </citation>
    <scope>NUCLEOTIDE SEQUENCE [LARGE SCALE GENOMIC DNA]</scope>
    <source>
        <strain evidence="2">SYSU2018</strain>
    </source>
</reference>
<proteinExistence type="predicted"/>
<evidence type="ECO:0000313" key="3">
    <source>
        <dbReference type="Proteomes" id="UP001516400"/>
    </source>
</evidence>
<sequence>MMISDSRFFLTICSLCFVFGFSVATKFKFLLGEQVLDPLDFLIPTVHSDNGKCRNHSLLYKEELSNFTVWATDMFDASTKFPSGIFFGSFYDTGNFDECVKVHLPTEIGFSGQHCMAHFKMSPPSPVPVKKGHVLEYDRYENIFNISTWHKIAV</sequence>
<dbReference type="InterPro" id="IPR006621">
    <property type="entry name" value="Nose-resist-to-fluoxetine_N"/>
</dbReference>
<protein>
    <recommendedName>
        <fullName evidence="1">Nose resistant-to-fluoxetine protein N-terminal domain-containing protein</fullName>
    </recommendedName>
</protein>
<accession>A0ABD2MLK5</accession>
<dbReference type="PANTHER" id="PTHR11161">
    <property type="entry name" value="O-ACYLTRANSFERASE"/>
    <property type="match status" value="1"/>
</dbReference>
<dbReference type="InterPro" id="IPR052728">
    <property type="entry name" value="O2_lipid_transport_reg"/>
</dbReference>
<dbReference type="PANTHER" id="PTHR11161:SF71">
    <property type="entry name" value="NOSE RESISTANT-TO-FLUOXETINE PROTEIN N-TERMINAL DOMAIN-CONTAINING PROTEIN"/>
    <property type="match status" value="1"/>
</dbReference>